<dbReference type="InterPro" id="IPR036378">
    <property type="entry name" value="FAS1_dom_sf"/>
</dbReference>
<reference evidence="2 3" key="1">
    <citation type="submission" date="2017-09" db="EMBL/GenBank/DDBJ databases">
        <title>WGS assembly of Aquilegia coerulea Goldsmith.</title>
        <authorList>
            <person name="Hodges S."/>
            <person name="Kramer E."/>
            <person name="Nordborg M."/>
            <person name="Tomkins J."/>
            <person name="Borevitz J."/>
            <person name="Derieg N."/>
            <person name="Yan J."/>
            <person name="Mihaltcheva S."/>
            <person name="Hayes R.D."/>
            <person name="Rokhsar D."/>
        </authorList>
    </citation>
    <scope>NUCLEOTIDE SEQUENCE [LARGE SCALE GENOMIC DNA]</scope>
    <source>
        <strain evidence="3">cv. Goldsmith</strain>
    </source>
</reference>
<protein>
    <recommendedName>
        <fullName evidence="4">FAS1 domain-containing protein</fullName>
    </recommendedName>
</protein>
<evidence type="ECO:0008006" key="4">
    <source>
        <dbReference type="Google" id="ProtNLM"/>
    </source>
</evidence>
<dbReference type="EMBL" id="KZ305084">
    <property type="protein sequence ID" value="PIA28696.1"/>
    <property type="molecule type" value="Genomic_DNA"/>
</dbReference>
<organism evidence="2 3">
    <name type="scientific">Aquilegia coerulea</name>
    <name type="common">Rocky mountain columbine</name>
    <dbReference type="NCBI Taxonomy" id="218851"/>
    <lineage>
        <taxon>Eukaryota</taxon>
        <taxon>Viridiplantae</taxon>
        <taxon>Streptophyta</taxon>
        <taxon>Embryophyta</taxon>
        <taxon>Tracheophyta</taxon>
        <taxon>Spermatophyta</taxon>
        <taxon>Magnoliopsida</taxon>
        <taxon>Ranunculales</taxon>
        <taxon>Ranunculaceae</taxon>
        <taxon>Thalictroideae</taxon>
        <taxon>Aquilegia</taxon>
    </lineage>
</organism>
<dbReference type="InterPro" id="IPR052806">
    <property type="entry name" value="Fasciclin-like_AGP"/>
</dbReference>
<feature type="signal peptide" evidence="1">
    <location>
        <begin position="1"/>
        <end position="29"/>
    </location>
</feature>
<dbReference type="SUPFAM" id="SSF82153">
    <property type="entry name" value="FAS1 domain"/>
    <property type="match status" value="1"/>
</dbReference>
<proteinExistence type="predicted"/>
<feature type="chain" id="PRO_5013713904" description="FAS1 domain-containing protein" evidence="1">
    <location>
        <begin position="30"/>
        <end position="207"/>
    </location>
</feature>
<evidence type="ECO:0000313" key="3">
    <source>
        <dbReference type="Proteomes" id="UP000230069"/>
    </source>
</evidence>
<accession>A0A2G5CBR1</accession>
<dbReference type="Gene3D" id="2.30.180.10">
    <property type="entry name" value="FAS1 domain"/>
    <property type="match status" value="1"/>
</dbReference>
<keyword evidence="1" id="KW-0732">Signal</keyword>
<gene>
    <name evidence="2" type="ORF">AQUCO_06700015v1</name>
</gene>
<dbReference type="AlphaFoldDB" id="A0A2G5CBR1"/>
<name>A0A2G5CBR1_AQUCA</name>
<dbReference type="OrthoDB" id="1893649at2759"/>
<dbReference type="InParanoid" id="A0A2G5CBR1"/>
<keyword evidence="3" id="KW-1185">Reference proteome</keyword>
<evidence type="ECO:0000256" key="1">
    <source>
        <dbReference type="SAM" id="SignalP"/>
    </source>
</evidence>
<dbReference type="Proteomes" id="UP000230069">
    <property type="component" value="Unassembled WGS sequence"/>
</dbReference>
<evidence type="ECO:0000313" key="2">
    <source>
        <dbReference type="EMBL" id="PIA28696.1"/>
    </source>
</evidence>
<dbReference type="PANTHER" id="PTHR33985:SF29">
    <property type="entry name" value="FAS1 DOMAIN-CONTAINING PROTEIN"/>
    <property type="match status" value="1"/>
</dbReference>
<sequence length="207" mass="22904">MASRFQSSFTFFFLLLSAVFSVLLLPIKGETSIVDHNNGVQINVDKITTALSQAGYHAMSVTLQVALPTLISSNTINTSNLTIFAPPDQPFLSDLKYYRQPPLTLVEYHLAPMKLDKESLMSPASPLIGSKIETFLPGHPLVVTSLHHSKASINGVEIKQWNIYNDGHVIVHGVTDFFYPDYQIISYRWYGSAKTNIRGSTEGSGDL</sequence>
<dbReference type="PANTHER" id="PTHR33985">
    <property type="entry name" value="OS02G0491300 PROTEIN-RELATED"/>
    <property type="match status" value="1"/>
</dbReference>